<sequence length="135" mass="15665">MSELLVRRLLSLFQDLVRQLQLDLTVTYVSSERNRVGPLTRVLRAWLTSLRDLSDAGSKDVSTTTVKDSYDNHLFGGERSFYLVRMVDPEVDKEVVRRRYQWHHPDQIRPAACEEKLGDCDFRVGNNAWVKPSNN</sequence>
<dbReference type="AlphaFoldDB" id="A0AAN9A740"/>
<organism evidence="1 2">
    <name type="scientific">Halocaridina rubra</name>
    <name type="common">Hawaiian red shrimp</name>
    <dbReference type="NCBI Taxonomy" id="373956"/>
    <lineage>
        <taxon>Eukaryota</taxon>
        <taxon>Metazoa</taxon>
        <taxon>Ecdysozoa</taxon>
        <taxon>Arthropoda</taxon>
        <taxon>Crustacea</taxon>
        <taxon>Multicrustacea</taxon>
        <taxon>Malacostraca</taxon>
        <taxon>Eumalacostraca</taxon>
        <taxon>Eucarida</taxon>
        <taxon>Decapoda</taxon>
        <taxon>Pleocyemata</taxon>
        <taxon>Caridea</taxon>
        <taxon>Atyoidea</taxon>
        <taxon>Atyidae</taxon>
        <taxon>Halocaridina</taxon>
    </lineage>
</organism>
<dbReference type="Proteomes" id="UP001381693">
    <property type="component" value="Unassembled WGS sequence"/>
</dbReference>
<dbReference type="EMBL" id="JAXCGZ010003785">
    <property type="protein sequence ID" value="KAK7083226.1"/>
    <property type="molecule type" value="Genomic_DNA"/>
</dbReference>
<protein>
    <submittedName>
        <fullName evidence="1">Uncharacterized protein</fullName>
    </submittedName>
</protein>
<evidence type="ECO:0000313" key="2">
    <source>
        <dbReference type="Proteomes" id="UP001381693"/>
    </source>
</evidence>
<accession>A0AAN9A740</accession>
<evidence type="ECO:0000313" key="1">
    <source>
        <dbReference type="EMBL" id="KAK7083226.1"/>
    </source>
</evidence>
<comment type="caution">
    <text evidence="1">The sequence shown here is derived from an EMBL/GenBank/DDBJ whole genome shotgun (WGS) entry which is preliminary data.</text>
</comment>
<keyword evidence="2" id="KW-1185">Reference proteome</keyword>
<gene>
    <name evidence="1" type="ORF">SK128_007608</name>
</gene>
<name>A0AAN9A740_HALRR</name>
<proteinExistence type="predicted"/>
<reference evidence="1 2" key="1">
    <citation type="submission" date="2023-11" db="EMBL/GenBank/DDBJ databases">
        <title>Halocaridina rubra genome assembly.</title>
        <authorList>
            <person name="Smith C."/>
        </authorList>
    </citation>
    <scope>NUCLEOTIDE SEQUENCE [LARGE SCALE GENOMIC DNA]</scope>
    <source>
        <strain evidence="1">EP-1</strain>
        <tissue evidence="1">Whole</tissue>
    </source>
</reference>